<dbReference type="EMBL" id="OBEA01000008">
    <property type="protein sequence ID" value="SNY58955.1"/>
    <property type="molecule type" value="Genomic_DNA"/>
</dbReference>
<sequence>MTAPTVESVKAQARALRQELQARGTPVSHAEALEIVARQHGARDWNTLHARLGRRNAPEGLAPGDRVNGRYLGQAYRGKIVGLSGPQGFRQVQIALDEPVDSVTFESFSNWRHRLRGTIDETGVSRRRTSDGTPHLTVRKEGT</sequence>
<evidence type="ECO:0000256" key="1">
    <source>
        <dbReference type="SAM" id="MobiDB-lite"/>
    </source>
</evidence>
<evidence type="ECO:0000313" key="6">
    <source>
        <dbReference type="Proteomes" id="UP000231702"/>
    </source>
</evidence>
<dbReference type="Pfam" id="PF20066">
    <property type="entry name" value="Glyoxalase_8"/>
    <property type="match status" value="1"/>
</dbReference>
<dbReference type="AlphaFoldDB" id="A0A285JFD2"/>
<proteinExistence type="predicted"/>
<gene>
    <name evidence="3" type="ORF">CVM39_04285</name>
    <name evidence="4" type="ORF">SAMN06297129_3653</name>
</gene>
<evidence type="ECO:0000313" key="5">
    <source>
        <dbReference type="Proteomes" id="UP000231655"/>
    </source>
</evidence>
<feature type="domain" description="Glyoxalase-related protein" evidence="2">
    <location>
        <begin position="2"/>
        <end position="138"/>
    </location>
</feature>
<evidence type="ECO:0000313" key="4">
    <source>
        <dbReference type="EMBL" id="SNY58955.1"/>
    </source>
</evidence>
<evidence type="ECO:0000259" key="2">
    <source>
        <dbReference type="Pfam" id="PF20066"/>
    </source>
</evidence>
<protein>
    <recommendedName>
        <fullName evidence="2">Glyoxalase-related protein domain-containing protein</fullName>
    </recommendedName>
</protein>
<dbReference type="RefSeq" id="WP_097147338.1">
    <property type="nucleotide sequence ID" value="NZ_OBEA01000008.1"/>
</dbReference>
<keyword evidence="6" id="KW-1185">Reference proteome</keyword>
<evidence type="ECO:0000313" key="3">
    <source>
        <dbReference type="EMBL" id="PJE31018.1"/>
    </source>
</evidence>
<dbReference type="OrthoDB" id="7350221at2"/>
<name>A0A285JFD2_9RHOB</name>
<dbReference type="Proteomes" id="UP000231702">
    <property type="component" value="Unassembled WGS sequence"/>
</dbReference>
<organism evidence="4 5">
    <name type="scientific">Pseudooceanicola antarcticus</name>
    <dbReference type="NCBI Taxonomy" id="1247613"/>
    <lineage>
        <taxon>Bacteria</taxon>
        <taxon>Pseudomonadati</taxon>
        <taxon>Pseudomonadota</taxon>
        <taxon>Alphaproteobacteria</taxon>
        <taxon>Rhodobacterales</taxon>
        <taxon>Paracoccaceae</taxon>
        <taxon>Pseudooceanicola</taxon>
    </lineage>
</organism>
<accession>A0A285JFD2</accession>
<dbReference type="InterPro" id="IPR045517">
    <property type="entry name" value="Glyoxalase_8"/>
</dbReference>
<feature type="region of interest" description="Disordered" evidence="1">
    <location>
        <begin position="123"/>
        <end position="143"/>
    </location>
</feature>
<dbReference type="Proteomes" id="UP000231655">
    <property type="component" value="Unassembled WGS sequence"/>
</dbReference>
<dbReference type="EMBL" id="PGTD01000011">
    <property type="protein sequence ID" value="PJE31018.1"/>
    <property type="molecule type" value="Genomic_DNA"/>
</dbReference>
<reference evidence="3 6" key="2">
    <citation type="journal article" date="2018" name="Int. J. Syst. Evol. Microbiol.">
        <title>Pseudooceanicola lipolyticus sp. nov., a marine alphaproteobacterium, reclassification of Oceanicola flagellatus as Pseudooceanicola flagellatus comb. nov. and emended description of the genus Pseudooceanicola.</title>
        <authorList>
            <person name="Huang M.-M."/>
            <person name="Guo L.-L."/>
            <person name="Wu Y.-H."/>
            <person name="Lai Q.-L."/>
            <person name="Shao Z.-Z."/>
            <person name="Wang C.-S."/>
            <person name="Wu M."/>
            <person name="Xu X.-W."/>
        </authorList>
    </citation>
    <scope>NUCLEOTIDE SEQUENCE [LARGE SCALE GENOMIC DNA]</scope>
    <source>
        <strain evidence="3 6">Ar-45</strain>
    </source>
</reference>
<reference evidence="4 5" key="1">
    <citation type="submission" date="2017-09" db="EMBL/GenBank/DDBJ databases">
        <authorList>
            <person name="Ehlers B."/>
            <person name="Leendertz F.H."/>
        </authorList>
    </citation>
    <scope>NUCLEOTIDE SEQUENCE [LARGE SCALE GENOMIC DNA]</scope>
    <source>
        <strain evidence="4 5">CGMCC 1.12662</strain>
    </source>
</reference>